<dbReference type="EMBL" id="KZ613938">
    <property type="protein sequence ID" value="PMD47241.1"/>
    <property type="molecule type" value="Genomic_DNA"/>
</dbReference>
<evidence type="ECO:0000313" key="3">
    <source>
        <dbReference type="EMBL" id="PMD47241.1"/>
    </source>
</evidence>
<organism evidence="3 4">
    <name type="scientific">Hyaloscypha variabilis (strain UAMH 11265 / GT02V1 / F)</name>
    <name type="common">Meliniomyces variabilis</name>
    <dbReference type="NCBI Taxonomy" id="1149755"/>
    <lineage>
        <taxon>Eukaryota</taxon>
        <taxon>Fungi</taxon>
        <taxon>Dikarya</taxon>
        <taxon>Ascomycota</taxon>
        <taxon>Pezizomycotina</taxon>
        <taxon>Leotiomycetes</taxon>
        <taxon>Helotiales</taxon>
        <taxon>Hyaloscyphaceae</taxon>
        <taxon>Hyaloscypha</taxon>
        <taxon>Hyaloscypha variabilis</taxon>
    </lineage>
</organism>
<keyword evidence="2" id="KW-0812">Transmembrane</keyword>
<dbReference type="OrthoDB" id="2624308at2759"/>
<dbReference type="AlphaFoldDB" id="A0A2J6S901"/>
<feature type="transmembrane region" description="Helical" evidence="2">
    <location>
        <begin position="819"/>
        <end position="838"/>
    </location>
</feature>
<dbReference type="Proteomes" id="UP000235786">
    <property type="component" value="Unassembled WGS sequence"/>
</dbReference>
<feature type="region of interest" description="Disordered" evidence="1">
    <location>
        <begin position="184"/>
        <end position="208"/>
    </location>
</feature>
<evidence type="ECO:0000256" key="1">
    <source>
        <dbReference type="SAM" id="MobiDB-lite"/>
    </source>
</evidence>
<evidence type="ECO:0000313" key="4">
    <source>
        <dbReference type="Proteomes" id="UP000235786"/>
    </source>
</evidence>
<reference evidence="3 4" key="1">
    <citation type="submission" date="2016-04" db="EMBL/GenBank/DDBJ databases">
        <title>A degradative enzymes factory behind the ericoid mycorrhizal symbiosis.</title>
        <authorList>
            <consortium name="DOE Joint Genome Institute"/>
            <person name="Martino E."/>
            <person name="Morin E."/>
            <person name="Grelet G."/>
            <person name="Kuo A."/>
            <person name="Kohler A."/>
            <person name="Daghino S."/>
            <person name="Barry K."/>
            <person name="Choi C."/>
            <person name="Cichocki N."/>
            <person name="Clum A."/>
            <person name="Copeland A."/>
            <person name="Hainaut M."/>
            <person name="Haridas S."/>
            <person name="Labutti K."/>
            <person name="Lindquist E."/>
            <person name="Lipzen A."/>
            <person name="Khouja H.-R."/>
            <person name="Murat C."/>
            <person name="Ohm R."/>
            <person name="Olson A."/>
            <person name="Spatafora J."/>
            <person name="Veneault-Fourrey C."/>
            <person name="Henrissat B."/>
            <person name="Grigoriev I."/>
            <person name="Martin F."/>
            <person name="Perotto S."/>
        </authorList>
    </citation>
    <scope>NUCLEOTIDE SEQUENCE [LARGE SCALE GENOMIC DNA]</scope>
    <source>
        <strain evidence="3 4">F</strain>
    </source>
</reference>
<evidence type="ECO:0008006" key="5">
    <source>
        <dbReference type="Google" id="ProtNLM"/>
    </source>
</evidence>
<accession>A0A2J6S901</accession>
<protein>
    <recommendedName>
        <fullName evidence="5">Heterokaryon incompatibility domain-containing protein</fullName>
    </recommendedName>
</protein>
<keyword evidence="4" id="KW-1185">Reference proteome</keyword>
<evidence type="ECO:0000256" key="2">
    <source>
        <dbReference type="SAM" id="Phobius"/>
    </source>
</evidence>
<keyword evidence="2" id="KW-1133">Transmembrane helix</keyword>
<gene>
    <name evidence="3" type="ORF">L207DRAFT_627920</name>
</gene>
<proteinExistence type="predicted"/>
<name>A0A2J6S901_HYAVF</name>
<feature type="transmembrane region" description="Helical" evidence="2">
    <location>
        <begin position="858"/>
        <end position="882"/>
    </location>
</feature>
<dbReference type="STRING" id="1149755.A0A2J6S901"/>
<sequence>MATPFENKLDDSNSMPHGIIYACAPKTGGPACRDGYFNANGPHSSFRLSPSMLVIMDQPQEIPELAHIPPQVYGQNMPWEPTPAAVASRQAGSSAVAPDSDQYKDKYGRFHSLHGDISYFIDPEDGMPKKVITQQSTRPATVVGAPQLQAHTTKGETLQDVAMSAVGGEESWPVLAWRAIRDRWSSDKDPPGPEDQQQRTLTPSVGEGNVKWDRSLMKNKSALAMQLVYWIYADIPPSLIAPQAANDEERRNSHTPAGPSSGQNIDTWAKLWQYQRSKCWQFALRYFVGTIGLTAMLIWPSSIEEPLRNGGSFDPIRYRDWDYPQNARNVQEQEDHNAENTASAERNGDTRDLVTQQGAPPPVDEQGAGPSGTNSSRTAREESSPESQHSTIPESVWDRRILPTHLCFKDDAEQKGYKCHPLDNLVGDKQIKDLKYAFISYSRRQFFTQNDAEIQSRKEDADKKGKPWTPGEERILRKQINIDRHCLTRIALKAIEDSGLEAFYIDFECVDPTLLDPKGKARSVMPDVYRICDAMRAAKKMVIVLGPRNQDIFGPPEKPIVAPKTDDQARQFWLEQWGSRLWTLPELLLCPPGGLIDVYFLPSSPNKKESLKVLEFPEGKRVEVPSLPDDKYGTTVRVISKATWMKNTFAARAYKTKEDAREVANLVDHFEGTLILPTLELITHLAQALWRRHEDTNKFLDGDCSYALMGLLRRRPPIREEDKDFEAFARLSLANDSDRLLERVICLLPRKRSAPWHDWEDAWSDVKLWDIEPITQVAAIADNSTVVLDGAYGATIHWRKLHPVAFVKRKTAWRQVIKFAIRLGALYFITSITLVAQARPKTYTVNTPFGSSSSKLPANHPLLIIGTILLVLTILILIYAPWAMLKLYRGKFWGTQGWFFGIEGCADLGEVEKCLFGGNHNRLKWSTNGSMLSRHRRGRVHNGAVHECLPQEPAAAGWSKEQFEKERKRRGGIERLFTLIDTYSMEATLFWAEVPPTAVFICGSEGGMKRAMLCSFDWKTNSFVRETVVRMKTMVVDKMFRVERFRFALSRSLSSNKEEE</sequence>
<feature type="region of interest" description="Disordered" evidence="1">
    <location>
        <begin position="330"/>
        <end position="395"/>
    </location>
</feature>
<keyword evidence="2" id="KW-0472">Membrane</keyword>